<keyword evidence="7" id="KW-0693">Viral RNA replication</keyword>
<name>A0A9E8YW01_9VIRU</name>
<comment type="similarity">
    <text evidence="1">Belongs to the totiviridae RNA-directed RNA polymerase family.</text>
</comment>
<evidence type="ECO:0000256" key="6">
    <source>
        <dbReference type="ARBA" id="ARBA00048744"/>
    </source>
</evidence>
<dbReference type="InterPro" id="IPR001795">
    <property type="entry name" value="RNA-dir_pol_luteovirus"/>
</dbReference>
<protein>
    <recommendedName>
        <fullName evidence="7">RNA-directed RNA polymerase</fullName>
        <ecNumber evidence="7">2.7.7.48</ecNumber>
    </recommendedName>
</protein>
<dbReference type="SUPFAM" id="SSF56672">
    <property type="entry name" value="DNA/RNA polymerases"/>
    <property type="match status" value="1"/>
</dbReference>
<dbReference type="GO" id="GO:0003968">
    <property type="term" value="F:RNA-directed RNA polymerase activity"/>
    <property type="evidence" value="ECO:0007669"/>
    <property type="project" value="UniProtKB-KW"/>
</dbReference>
<keyword evidence="3 7" id="KW-0808">Transferase</keyword>
<dbReference type="InterPro" id="IPR043502">
    <property type="entry name" value="DNA/RNA_pol_sf"/>
</dbReference>
<evidence type="ECO:0000256" key="7">
    <source>
        <dbReference type="RuleBase" id="RU364050"/>
    </source>
</evidence>
<organism evidence="8">
    <name type="scientific">Phytophthora palustris toti-like virus 1-1</name>
    <dbReference type="NCBI Taxonomy" id="2976302"/>
    <lineage>
        <taxon>Viruses</taxon>
        <taxon>Riboviria</taxon>
        <taxon>Orthornavirae</taxon>
        <taxon>Duplornaviricota</taxon>
        <taxon>Chrymotiviricetes</taxon>
        <taxon>Ghabrivirales</taxon>
        <taxon>Totiviridae</taxon>
    </lineage>
</organism>
<dbReference type="EMBL" id="OL795372">
    <property type="protein sequence ID" value="WAK73597.1"/>
    <property type="molecule type" value="Genomic_RNA"/>
</dbReference>
<evidence type="ECO:0000256" key="2">
    <source>
        <dbReference type="ARBA" id="ARBA00022484"/>
    </source>
</evidence>
<evidence type="ECO:0000256" key="1">
    <source>
        <dbReference type="ARBA" id="ARBA00010455"/>
    </source>
</evidence>
<evidence type="ECO:0000256" key="3">
    <source>
        <dbReference type="ARBA" id="ARBA00022679"/>
    </source>
</evidence>
<dbReference type="GO" id="GO:0003723">
    <property type="term" value="F:RNA binding"/>
    <property type="evidence" value="ECO:0007669"/>
    <property type="project" value="InterPro"/>
</dbReference>
<evidence type="ECO:0000313" key="8">
    <source>
        <dbReference type="EMBL" id="WAK73597.1"/>
    </source>
</evidence>
<proteinExistence type="inferred from homology"/>
<dbReference type="GO" id="GO:0000166">
    <property type="term" value="F:nucleotide binding"/>
    <property type="evidence" value="ECO:0007669"/>
    <property type="project" value="UniProtKB-KW"/>
</dbReference>
<keyword evidence="4 7" id="KW-0548">Nucleotidyltransferase</keyword>
<keyword evidence="5 7" id="KW-0547">Nucleotide-binding</keyword>
<sequence>MGICGAWLATQLDPYDLELEAAGLYRQMLYFHNLYIPRKNELKNMSGVTARSDWGQKAIKASAFSMLVADVPIQVPLNDAIVESFILAAMPKPPAVRELARREKAGIHDVFNTEKQEQKLEDSAAGTKKNRKTFQRRDILQLDKQHQFKIKQHAAAREKANVWATDVFSYLAKKFPHLYNRFCDFAEDTLSFTNDQMAACGLMALGLRAAVSKPVEMALSMVYYPKEAKAMATIIKSLGANYTRIGAMCCEGQALQGRGVGELDLVAEATARTGSEGKAACPDMFTDDELRAAVRYVIAHELEGRKVEFTDPEDMWTRRWVWCVNGGHSRVLERHNPKWKVEMKGHVHRRVAAEHWTANPLDKWDGNVYVSASAKLEHGKSRLLLACDTVSYVNFEHFLRPIENVWANDRVILDPGGSGAIGICESVKSLQGSVNVMLDYDDFNSQHTIRAMQIVFEEAGALTGYDEARTRKLVESFDRMYITAGGTEVGRATATLMSGHRATTFINSVLNAAYILAACPQLYLKFRSLHTGDDVVSKFSTYDDVVQLLDSTKARGLRMNPMKQSVGRVGAEFLRMAITSEEARGYLPRAVASLVSGNWVSTNKLGPVEVLRSAIGSCRSFINRSGVEEIAELMAGPVARRTGISKRRLVRILRGEVAVGPGPVFTTTGRIQQYDLHVRKEVRQQLRDEYAHAPRHATDDYLRYHATPVEVRAIEAASTDVAAIMCEASYAKSAQEAGIQRWDTAMSLLRKPPVVPRGAYNAVKLNGQVALRGALERFPLIQLVKSSLNKEVLVELLSYVGVNATLDTCELKAWGGELYPKVVLGTIPYSDAAALCKKVASGIIYVTYPIFM</sequence>
<dbReference type="Pfam" id="PF02123">
    <property type="entry name" value="RdRP_4"/>
    <property type="match status" value="1"/>
</dbReference>
<comment type="catalytic activity">
    <reaction evidence="6 7">
        <text>RNA(n) + a ribonucleoside 5'-triphosphate = RNA(n+1) + diphosphate</text>
        <dbReference type="Rhea" id="RHEA:21248"/>
        <dbReference type="Rhea" id="RHEA-COMP:14527"/>
        <dbReference type="Rhea" id="RHEA-COMP:17342"/>
        <dbReference type="ChEBI" id="CHEBI:33019"/>
        <dbReference type="ChEBI" id="CHEBI:61557"/>
        <dbReference type="ChEBI" id="CHEBI:140395"/>
        <dbReference type="EC" id="2.7.7.48"/>
    </reaction>
</comment>
<reference evidence="8" key="1">
    <citation type="submission" date="2021-12" db="EMBL/GenBank/DDBJ databases">
        <title>Study of the virome of Phytophthora palustris.</title>
        <authorList>
            <person name="Botella L."/>
            <person name="Jung T."/>
        </authorList>
    </citation>
    <scope>NUCLEOTIDE SEQUENCE</scope>
    <source>
        <strain evidence="8">KA0139</strain>
    </source>
</reference>
<dbReference type="GO" id="GO:0006351">
    <property type="term" value="P:DNA-templated transcription"/>
    <property type="evidence" value="ECO:0007669"/>
    <property type="project" value="InterPro"/>
</dbReference>
<evidence type="ECO:0000256" key="4">
    <source>
        <dbReference type="ARBA" id="ARBA00022695"/>
    </source>
</evidence>
<keyword evidence="2 7" id="KW-0696">RNA-directed RNA polymerase</keyword>
<evidence type="ECO:0000256" key="5">
    <source>
        <dbReference type="ARBA" id="ARBA00022741"/>
    </source>
</evidence>
<dbReference type="EC" id="2.7.7.48" evidence="7"/>
<accession>A0A9E8YW01</accession>